<gene>
    <name evidence="3" type="ORF">UFOVP1002_180</name>
    <name evidence="4" type="ORF">UFOVP1541_137</name>
    <name evidence="2" type="ORF">UFOVP926_108</name>
</gene>
<dbReference type="EMBL" id="LR798395">
    <property type="protein sequence ID" value="CAB5229019.1"/>
    <property type="molecule type" value="Genomic_DNA"/>
</dbReference>
<sequence>MTTESSKKKPKKKNALSKLYGGGNNDMTRSMRDHPTYKKPELRLVK</sequence>
<evidence type="ECO:0000313" key="3">
    <source>
        <dbReference type="EMBL" id="CAB4178429.1"/>
    </source>
</evidence>
<evidence type="ECO:0000313" key="2">
    <source>
        <dbReference type="EMBL" id="CAB4172265.1"/>
    </source>
</evidence>
<organism evidence="2">
    <name type="scientific">uncultured Caudovirales phage</name>
    <dbReference type="NCBI Taxonomy" id="2100421"/>
    <lineage>
        <taxon>Viruses</taxon>
        <taxon>Duplodnaviria</taxon>
        <taxon>Heunggongvirae</taxon>
        <taxon>Uroviricota</taxon>
        <taxon>Caudoviricetes</taxon>
        <taxon>Peduoviridae</taxon>
        <taxon>Maltschvirus</taxon>
        <taxon>Maltschvirus maltsch</taxon>
    </lineage>
</organism>
<evidence type="ECO:0000313" key="4">
    <source>
        <dbReference type="EMBL" id="CAB5229019.1"/>
    </source>
</evidence>
<proteinExistence type="predicted"/>
<feature type="region of interest" description="Disordered" evidence="1">
    <location>
        <begin position="1"/>
        <end position="46"/>
    </location>
</feature>
<protein>
    <submittedName>
        <fullName evidence="2">Uncharacterized protein</fullName>
    </submittedName>
</protein>
<dbReference type="EMBL" id="LR796961">
    <property type="protein sequence ID" value="CAB4178429.1"/>
    <property type="molecule type" value="Genomic_DNA"/>
</dbReference>
<reference evidence="2" key="1">
    <citation type="submission" date="2020-05" db="EMBL/GenBank/DDBJ databases">
        <authorList>
            <person name="Chiriac C."/>
            <person name="Salcher M."/>
            <person name="Ghai R."/>
            <person name="Kavagutti S V."/>
        </authorList>
    </citation>
    <scope>NUCLEOTIDE SEQUENCE</scope>
</reference>
<feature type="compositionally biased region" description="Basic and acidic residues" evidence="1">
    <location>
        <begin position="29"/>
        <end position="46"/>
    </location>
</feature>
<name>A0A6J5PSP6_9CAUD</name>
<accession>A0A6J5PSP6</accession>
<evidence type="ECO:0000256" key="1">
    <source>
        <dbReference type="SAM" id="MobiDB-lite"/>
    </source>
</evidence>
<dbReference type="EMBL" id="LR796878">
    <property type="protein sequence ID" value="CAB4172265.1"/>
    <property type="molecule type" value="Genomic_DNA"/>
</dbReference>